<dbReference type="PANTHER" id="PTHR33434">
    <property type="entry name" value="DEGV DOMAIN-CONTAINING PROTEIN DR_1986-RELATED"/>
    <property type="match status" value="1"/>
</dbReference>
<dbReference type="OrthoDB" id="388177at2"/>
<name>A0A4V2NI83_9MOLU</name>
<dbReference type="InterPro" id="IPR050270">
    <property type="entry name" value="DegV_domain_contain"/>
</dbReference>
<sequence>MCIILYMKLGIIVDSASGISEKEARAKGWGYLPLHIFMDGVDYAEGREITAEEVYETLTIETATRTSSSSSADIIKEFKTMSEKFDHVIFYPLSSGLSGQYSTTSMFAKEFDNVHVFESHSLSLQAKWSAEYAEKLASEGKSIEEILSALEKTKDNAFAVVVPGTLEWLVKGGRVKSNVASMANMLKIVPMIKFEKGELLKYGKGRTFNKTVIKAVKGVQEHFDGEEYKLLVIHTSHPELDKHVKVAEEMTGKKAIVISLPSVITMHVGLKAIVIAGVKNFE</sequence>
<dbReference type="SUPFAM" id="SSF82549">
    <property type="entry name" value="DAK1/DegV-like"/>
    <property type="match status" value="1"/>
</dbReference>
<dbReference type="Proteomes" id="UP000291072">
    <property type="component" value="Unassembled WGS sequence"/>
</dbReference>
<dbReference type="AlphaFoldDB" id="A0A4V2NI83"/>
<dbReference type="Pfam" id="PF02645">
    <property type="entry name" value="DegV"/>
    <property type="match status" value="1"/>
</dbReference>
<evidence type="ECO:0008006" key="4">
    <source>
        <dbReference type="Google" id="ProtNLM"/>
    </source>
</evidence>
<proteinExistence type="predicted"/>
<comment type="caution">
    <text evidence="2">The sequence shown here is derived from an EMBL/GenBank/DDBJ whole genome shotgun (WGS) entry which is preliminary data.</text>
</comment>
<evidence type="ECO:0000313" key="3">
    <source>
        <dbReference type="Proteomes" id="UP000291072"/>
    </source>
</evidence>
<dbReference type="PANTHER" id="PTHR33434:SF2">
    <property type="entry name" value="FATTY ACID-BINDING PROTEIN TM_1468"/>
    <property type="match status" value="1"/>
</dbReference>
<dbReference type="GO" id="GO:0008289">
    <property type="term" value="F:lipid binding"/>
    <property type="evidence" value="ECO:0007669"/>
    <property type="project" value="UniProtKB-KW"/>
</dbReference>
<dbReference type="EMBL" id="PSZP01000003">
    <property type="protein sequence ID" value="TCG11802.1"/>
    <property type="molecule type" value="Genomic_DNA"/>
</dbReference>
<evidence type="ECO:0000313" key="2">
    <source>
        <dbReference type="EMBL" id="TCG11802.1"/>
    </source>
</evidence>
<dbReference type="Gene3D" id="3.30.1180.10">
    <property type="match status" value="1"/>
</dbReference>
<organism evidence="2 3">
    <name type="scientific">Mycoplasma todarodis</name>
    <dbReference type="NCBI Taxonomy" id="1937191"/>
    <lineage>
        <taxon>Bacteria</taxon>
        <taxon>Bacillati</taxon>
        <taxon>Mycoplasmatota</taxon>
        <taxon>Mollicutes</taxon>
        <taxon>Mycoplasmataceae</taxon>
        <taxon>Mycoplasma</taxon>
    </lineage>
</organism>
<dbReference type="PROSITE" id="PS51482">
    <property type="entry name" value="DEGV"/>
    <property type="match status" value="1"/>
</dbReference>
<protein>
    <recommendedName>
        <fullName evidence="4">DegV family protein</fullName>
    </recommendedName>
</protein>
<dbReference type="NCBIfam" id="TIGR00762">
    <property type="entry name" value="DegV"/>
    <property type="match status" value="1"/>
</dbReference>
<dbReference type="InterPro" id="IPR003797">
    <property type="entry name" value="DegV"/>
</dbReference>
<accession>A0A4V2NI83</accession>
<reference evidence="2 3" key="1">
    <citation type="submission" date="2018-02" db="EMBL/GenBank/DDBJ databases">
        <title>Mycoplasma marinum and Mycoplasma todarodis sp. nov., moderately halophilic and psychrotolerant mycoplasmas isolated from cephalopods.</title>
        <authorList>
            <person name="Viver T."/>
        </authorList>
    </citation>
    <scope>NUCLEOTIDE SEQUENCE [LARGE SCALE GENOMIC DNA]</scope>
    <source>
        <strain evidence="2 3">5H</strain>
    </source>
</reference>
<dbReference type="InterPro" id="IPR043168">
    <property type="entry name" value="DegV_C"/>
</dbReference>
<dbReference type="Gene3D" id="3.40.50.10170">
    <property type="match status" value="1"/>
</dbReference>
<keyword evidence="1" id="KW-0446">Lipid-binding</keyword>
<evidence type="ECO:0000256" key="1">
    <source>
        <dbReference type="ARBA" id="ARBA00023121"/>
    </source>
</evidence>
<keyword evidence="3" id="KW-1185">Reference proteome</keyword>
<gene>
    <name evidence="2" type="ORF">C4B25_00570</name>
</gene>